<comment type="caution">
    <text evidence="2">The sequence shown here is derived from an EMBL/GenBank/DDBJ whole genome shotgun (WGS) entry which is preliminary data.</text>
</comment>
<dbReference type="InterPro" id="IPR056948">
    <property type="entry name" value="PNGaseA_N"/>
</dbReference>
<dbReference type="PANTHER" id="PTHR31104">
    <property type="entry name" value="PEPTIDE-N4-(N-ACETYL-BETA-GLUCOSAMINYL)ASPARAGINE AMIDASE A PROTEIN"/>
    <property type="match status" value="1"/>
</dbReference>
<keyword evidence="3" id="KW-1185">Reference proteome</keyword>
<sequence>MATQLYNAWRAALTLLAATGQQPDSSKPFEVLAPYKTAIEVLPPPYGNVQGAPCVVPLGQHEFGFSYGTPFVGTFPPVTCDDKYSLVYLKWEASSPLGVQFDRIAAVWINGVELLRTSTEEPDRRTGVIWEVAKDISRYYDVVKRGGDFVIALDNVMDSTYNSSFTVTLSAEFFQPQDKYKSTAEHRPDVILPIGKNTTTSYGWFTVEPSSAATGSNSALVTVPRNTEELYLEVFLSHHQCDEFYYGNPPNDYATQLGACGNGPFREVQVLVDDELAGVVWPFPLLFTGGLNPYLWRPIVAIGAFQAPTYLVNLTPFLHKFVDAKPHNITFFVDYGIDFWPIDGNLLVYVDKHGKQTQARVLEKQVNRHVIPETTESVNGLDANFTLTAKRDLHIKTSVTTSKGTKIYDLSQRFEYANAQEYRQEAEISTFDANTVIKSTLRVQVPFGQDVTIATTEEYPISGLSYYKPLTSSTYRLEADLSNAFSRSTVVRSNAKDGALRYGFESKDVLITLSGTAVAQSGLGGNGTTEVAYRSRSPRDGCFVRQAAATLGNLIQDDVSTDCSFTDALEALELA</sequence>
<dbReference type="OrthoDB" id="1612078at2759"/>
<dbReference type="EMBL" id="SPLM01000078">
    <property type="protein sequence ID" value="TMW61074.1"/>
    <property type="molecule type" value="Genomic_DNA"/>
</dbReference>
<evidence type="ECO:0000259" key="1">
    <source>
        <dbReference type="Pfam" id="PF12222"/>
    </source>
</evidence>
<evidence type="ECO:0000313" key="3">
    <source>
        <dbReference type="Proteomes" id="UP000794436"/>
    </source>
</evidence>
<feature type="domain" description="Peptide N-acetyl-beta-D-glucosaminyl asparaginase amidase A N-terminal" evidence="1">
    <location>
        <begin position="48"/>
        <end position="364"/>
    </location>
</feature>
<dbReference type="Pfam" id="PF25156">
    <property type="entry name" value="PNGase_A_C"/>
    <property type="match status" value="1"/>
</dbReference>
<dbReference type="InterPro" id="IPR021102">
    <property type="entry name" value="PNGase_A"/>
</dbReference>
<gene>
    <name evidence="2" type="ORF">Poli38472_014535</name>
</gene>
<organism evidence="2 3">
    <name type="scientific">Pythium oligandrum</name>
    <name type="common">Mycoparasitic fungus</name>
    <dbReference type="NCBI Taxonomy" id="41045"/>
    <lineage>
        <taxon>Eukaryota</taxon>
        <taxon>Sar</taxon>
        <taxon>Stramenopiles</taxon>
        <taxon>Oomycota</taxon>
        <taxon>Peronosporomycetes</taxon>
        <taxon>Pythiales</taxon>
        <taxon>Pythiaceae</taxon>
        <taxon>Pythium</taxon>
    </lineage>
</organism>
<dbReference type="Pfam" id="PF12222">
    <property type="entry name" value="PNGaseA"/>
    <property type="match status" value="1"/>
</dbReference>
<accession>A0A8K1CCW5</accession>
<dbReference type="Proteomes" id="UP000794436">
    <property type="component" value="Unassembled WGS sequence"/>
</dbReference>
<dbReference type="AlphaFoldDB" id="A0A8K1CCW5"/>
<evidence type="ECO:0000313" key="2">
    <source>
        <dbReference type="EMBL" id="TMW61074.1"/>
    </source>
</evidence>
<protein>
    <recommendedName>
        <fullName evidence="1">Peptide N-acetyl-beta-D-glucosaminyl asparaginase amidase A N-terminal domain-containing protein</fullName>
    </recommendedName>
</protein>
<reference evidence="2" key="1">
    <citation type="submission" date="2019-03" db="EMBL/GenBank/DDBJ databases">
        <title>Long read genome sequence of the mycoparasitic Pythium oligandrum ATCC 38472 isolated from sugarbeet rhizosphere.</title>
        <authorList>
            <person name="Gaulin E."/>
        </authorList>
    </citation>
    <scope>NUCLEOTIDE SEQUENCE</scope>
    <source>
        <strain evidence="2">ATCC 38472_TT</strain>
    </source>
</reference>
<proteinExistence type="predicted"/>
<name>A0A8K1CCW5_PYTOL</name>